<keyword evidence="5" id="KW-1185">Reference proteome</keyword>
<dbReference type="SUPFAM" id="SSF57535">
    <property type="entry name" value="Complement control module/SCR domain"/>
    <property type="match status" value="2"/>
</dbReference>
<dbReference type="Gene3D" id="2.10.70.10">
    <property type="entry name" value="Complement Module, domain 1"/>
    <property type="match status" value="1"/>
</dbReference>
<evidence type="ECO:0000256" key="2">
    <source>
        <dbReference type="SAM" id="MobiDB-lite"/>
    </source>
</evidence>
<feature type="region of interest" description="Disordered" evidence="2">
    <location>
        <begin position="1"/>
        <end position="29"/>
    </location>
</feature>
<comment type="caution">
    <text evidence="4">The sequence shown here is derived from an EMBL/GenBank/DDBJ whole genome shotgun (WGS) entry which is preliminary data.</text>
</comment>
<sequence>MPSSSSHYSQRSTVGTSLPTIPNAQPSAVSGPLTVGTVVPYSCDNGYSPDPTSGMIATCGANGIWQPSVACLKPSLPTIPNAQPSAVSGPPTIGTVVPYSCDSDYSPDPTSGMIATCDANGFGNRAWPV</sequence>
<feature type="compositionally biased region" description="Polar residues" evidence="2">
    <location>
        <begin position="1"/>
        <end position="28"/>
    </location>
</feature>
<organism evidence="4 5">
    <name type="scientific">Dreissena polymorpha</name>
    <name type="common">Zebra mussel</name>
    <name type="synonym">Mytilus polymorpha</name>
    <dbReference type="NCBI Taxonomy" id="45954"/>
    <lineage>
        <taxon>Eukaryota</taxon>
        <taxon>Metazoa</taxon>
        <taxon>Spiralia</taxon>
        <taxon>Lophotrochozoa</taxon>
        <taxon>Mollusca</taxon>
        <taxon>Bivalvia</taxon>
        <taxon>Autobranchia</taxon>
        <taxon>Heteroconchia</taxon>
        <taxon>Euheterodonta</taxon>
        <taxon>Imparidentia</taxon>
        <taxon>Neoheterodontei</taxon>
        <taxon>Myida</taxon>
        <taxon>Dreissenoidea</taxon>
        <taxon>Dreissenidae</taxon>
        <taxon>Dreissena</taxon>
    </lineage>
</organism>
<evidence type="ECO:0000313" key="5">
    <source>
        <dbReference type="Proteomes" id="UP000828390"/>
    </source>
</evidence>
<reference evidence="4" key="2">
    <citation type="submission" date="2020-11" db="EMBL/GenBank/DDBJ databases">
        <authorList>
            <person name="McCartney M.A."/>
            <person name="Auch B."/>
            <person name="Kono T."/>
            <person name="Mallez S."/>
            <person name="Becker A."/>
            <person name="Gohl D.M."/>
            <person name="Silverstein K.A.T."/>
            <person name="Koren S."/>
            <person name="Bechman K.B."/>
            <person name="Herman A."/>
            <person name="Abrahante J.E."/>
            <person name="Garbe J."/>
        </authorList>
    </citation>
    <scope>NUCLEOTIDE SEQUENCE</scope>
    <source>
        <strain evidence="4">Duluth1</strain>
        <tissue evidence="4">Whole animal</tissue>
    </source>
</reference>
<keyword evidence="1" id="KW-1015">Disulfide bond</keyword>
<evidence type="ECO:0000256" key="1">
    <source>
        <dbReference type="ARBA" id="ARBA00023157"/>
    </source>
</evidence>
<dbReference type="EMBL" id="JAIWYP010000004">
    <property type="protein sequence ID" value="KAH3840548.1"/>
    <property type="molecule type" value="Genomic_DNA"/>
</dbReference>
<dbReference type="SMART" id="SM00032">
    <property type="entry name" value="CCP"/>
    <property type="match status" value="2"/>
</dbReference>
<reference evidence="4" key="1">
    <citation type="journal article" date="2019" name="bioRxiv">
        <title>The Genome of the Zebra Mussel, Dreissena polymorpha: A Resource for Invasive Species Research.</title>
        <authorList>
            <person name="McCartney M.A."/>
            <person name="Auch B."/>
            <person name="Kono T."/>
            <person name="Mallez S."/>
            <person name="Zhang Y."/>
            <person name="Obille A."/>
            <person name="Becker A."/>
            <person name="Abrahante J.E."/>
            <person name="Garbe J."/>
            <person name="Badalamenti J.P."/>
            <person name="Herman A."/>
            <person name="Mangelson H."/>
            <person name="Liachko I."/>
            <person name="Sullivan S."/>
            <person name="Sone E.D."/>
            <person name="Koren S."/>
            <person name="Silverstein K.A.T."/>
            <person name="Beckman K.B."/>
            <person name="Gohl D.M."/>
        </authorList>
    </citation>
    <scope>NUCLEOTIDE SEQUENCE</scope>
    <source>
        <strain evidence="4">Duluth1</strain>
        <tissue evidence="4">Whole animal</tissue>
    </source>
</reference>
<dbReference type="InterPro" id="IPR035976">
    <property type="entry name" value="Sushi/SCR/CCP_sf"/>
</dbReference>
<dbReference type="AlphaFoldDB" id="A0A9D4KIK8"/>
<dbReference type="InterPro" id="IPR000436">
    <property type="entry name" value="Sushi_SCR_CCP_dom"/>
</dbReference>
<dbReference type="CDD" id="cd00033">
    <property type="entry name" value="CCP"/>
    <property type="match status" value="2"/>
</dbReference>
<gene>
    <name evidence="4" type="ORF">DPMN_113998</name>
</gene>
<feature type="domain" description="Sushi" evidence="3">
    <location>
        <begin position="16"/>
        <end position="71"/>
    </location>
</feature>
<accession>A0A9D4KIK8</accession>
<protein>
    <recommendedName>
        <fullName evidence="3">Sushi domain-containing protein</fullName>
    </recommendedName>
</protein>
<dbReference type="Proteomes" id="UP000828390">
    <property type="component" value="Unassembled WGS sequence"/>
</dbReference>
<proteinExistence type="predicted"/>
<feature type="domain" description="Sushi" evidence="3">
    <location>
        <begin position="74"/>
        <end position="128"/>
    </location>
</feature>
<dbReference type="Pfam" id="PF00084">
    <property type="entry name" value="Sushi"/>
    <property type="match status" value="2"/>
</dbReference>
<name>A0A9D4KIK8_DREPO</name>
<evidence type="ECO:0000313" key="4">
    <source>
        <dbReference type="EMBL" id="KAH3840548.1"/>
    </source>
</evidence>
<evidence type="ECO:0000259" key="3">
    <source>
        <dbReference type="SMART" id="SM00032"/>
    </source>
</evidence>